<organism evidence="3 4">
    <name type="scientific">Pacificibacter marinus</name>
    <dbReference type="NCBI Taxonomy" id="658057"/>
    <lineage>
        <taxon>Bacteria</taxon>
        <taxon>Pseudomonadati</taxon>
        <taxon>Pseudomonadota</taxon>
        <taxon>Alphaproteobacteria</taxon>
        <taxon>Rhodobacterales</taxon>
        <taxon>Roseobacteraceae</taxon>
        <taxon>Pacificibacter</taxon>
    </lineage>
</organism>
<dbReference type="Gene3D" id="2.40.50.1020">
    <property type="entry name" value="LytTr DNA-binding domain"/>
    <property type="match status" value="1"/>
</dbReference>
<dbReference type="EMBL" id="FWFW01000014">
    <property type="protein sequence ID" value="SLN65369.1"/>
    <property type="molecule type" value="Genomic_DNA"/>
</dbReference>
<keyword evidence="1" id="KW-1133">Transmembrane helix</keyword>
<sequence>MEQRIADRFLRPAQTHERDAYIECVSIVGTKLLFNLKLLPVFFKQPDIWLFISSFVVLMTILDPTDAVGLSSYWAVAATWMLVAIMYVGLMVSVLTVLYLTLKNTRIRTVILPFVSFAILSVLIALGTPIEKIFIGDLGRDTTAIQFNEIFFCFLVEQVFSTLYVSMGFPLMMQRLDRGNTTAARSTTLPPKMQAHESTDLTAPIPPLLEGRVVQFGKLSLNITDICAVSADEHYVCIQTLKRQEHTRERFSHVIAHLPAGLGFQVHRSHWVAFSAVKDIVQNGAQHSVVLQNGDNLPVSKARKRAFKEALMISKALALRCATE</sequence>
<accession>A0A1Y5TIV1</accession>
<dbReference type="GO" id="GO:0003677">
    <property type="term" value="F:DNA binding"/>
    <property type="evidence" value="ECO:0007669"/>
    <property type="project" value="UniProtKB-KW"/>
</dbReference>
<dbReference type="STRING" id="658057.SAMN04488032_11526"/>
<dbReference type="Proteomes" id="UP000193307">
    <property type="component" value="Unassembled WGS sequence"/>
</dbReference>
<keyword evidence="3" id="KW-0238">DNA-binding</keyword>
<keyword evidence="1" id="KW-0472">Membrane</keyword>
<evidence type="ECO:0000313" key="3">
    <source>
        <dbReference type="EMBL" id="SLN65369.1"/>
    </source>
</evidence>
<evidence type="ECO:0000313" key="4">
    <source>
        <dbReference type="Proteomes" id="UP000193307"/>
    </source>
</evidence>
<proteinExistence type="predicted"/>
<dbReference type="InterPro" id="IPR007492">
    <property type="entry name" value="LytTR_DNA-bd_dom"/>
</dbReference>
<evidence type="ECO:0000256" key="1">
    <source>
        <dbReference type="SAM" id="Phobius"/>
    </source>
</evidence>
<keyword evidence="4" id="KW-1185">Reference proteome</keyword>
<dbReference type="AlphaFoldDB" id="A0A1Y5TIV1"/>
<gene>
    <name evidence="3" type="ORF">PAM7971_03438</name>
</gene>
<dbReference type="Pfam" id="PF04397">
    <property type="entry name" value="LytTR"/>
    <property type="match status" value="1"/>
</dbReference>
<feature type="domain" description="HTH LytTR-type" evidence="2">
    <location>
        <begin position="209"/>
        <end position="313"/>
    </location>
</feature>
<feature type="transmembrane region" description="Helical" evidence="1">
    <location>
        <begin position="41"/>
        <end position="62"/>
    </location>
</feature>
<dbReference type="RefSeq" id="WP_085850518.1">
    <property type="nucleotide sequence ID" value="NZ_FNZV01000015.1"/>
</dbReference>
<name>A0A1Y5TIV1_9RHOB</name>
<keyword evidence="1" id="KW-0812">Transmembrane</keyword>
<reference evidence="3 4" key="1">
    <citation type="submission" date="2017-03" db="EMBL/GenBank/DDBJ databases">
        <authorList>
            <person name="Afonso C.L."/>
            <person name="Miller P.J."/>
            <person name="Scott M.A."/>
            <person name="Spackman E."/>
            <person name="Goraichik I."/>
            <person name="Dimitrov K.M."/>
            <person name="Suarez D.L."/>
            <person name="Swayne D.E."/>
        </authorList>
    </citation>
    <scope>NUCLEOTIDE SEQUENCE [LARGE SCALE GENOMIC DNA]</scope>
    <source>
        <strain evidence="3 4">CECT 7971</strain>
    </source>
</reference>
<protein>
    <submittedName>
        <fullName evidence="3">LytTr DNA-binding domain protein</fullName>
    </submittedName>
</protein>
<evidence type="ECO:0000259" key="2">
    <source>
        <dbReference type="PROSITE" id="PS50930"/>
    </source>
</evidence>
<dbReference type="OrthoDB" id="7028951at2"/>
<feature type="transmembrane region" description="Helical" evidence="1">
    <location>
        <begin position="74"/>
        <end position="98"/>
    </location>
</feature>
<dbReference type="PROSITE" id="PS50930">
    <property type="entry name" value="HTH_LYTTR"/>
    <property type="match status" value="1"/>
</dbReference>
<dbReference type="SMART" id="SM00850">
    <property type="entry name" value="LytTR"/>
    <property type="match status" value="1"/>
</dbReference>
<feature type="transmembrane region" description="Helical" evidence="1">
    <location>
        <begin position="150"/>
        <end position="171"/>
    </location>
</feature>
<feature type="transmembrane region" description="Helical" evidence="1">
    <location>
        <begin position="110"/>
        <end position="130"/>
    </location>
</feature>